<evidence type="ECO:0000256" key="1">
    <source>
        <dbReference type="SAM" id="SignalP"/>
    </source>
</evidence>
<gene>
    <name evidence="2" type="ORF">Pla108_36240</name>
</gene>
<keyword evidence="3" id="KW-1185">Reference proteome</keyword>
<dbReference type="Proteomes" id="UP000317421">
    <property type="component" value="Unassembled WGS sequence"/>
</dbReference>
<comment type="caution">
    <text evidence="2">The sequence shown here is derived from an EMBL/GenBank/DDBJ whole genome shotgun (WGS) entry which is preliminary data.</text>
</comment>
<accession>A0A5C6A5Y2</accession>
<evidence type="ECO:0000313" key="3">
    <source>
        <dbReference type="Proteomes" id="UP000317421"/>
    </source>
</evidence>
<reference evidence="2 3" key="1">
    <citation type="submission" date="2019-02" db="EMBL/GenBank/DDBJ databases">
        <title>Deep-cultivation of Planctomycetes and their phenomic and genomic characterization uncovers novel biology.</title>
        <authorList>
            <person name="Wiegand S."/>
            <person name="Jogler M."/>
            <person name="Boedeker C."/>
            <person name="Pinto D."/>
            <person name="Vollmers J."/>
            <person name="Rivas-Marin E."/>
            <person name="Kohn T."/>
            <person name="Peeters S.H."/>
            <person name="Heuer A."/>
            <person name="Rast P."/>
            <person name="Oberbeckmann S."/>
            <person name="Bunk B."/>
            <person name="Jeske O."/>
            <person name="Meyerdierks A."/>
            <person name="Storesund J.E."/>
            <person name="Kallscheuer N."/>
            <person name="Luecker S."/>
            <person name="Lage O.M."/>
            <person name="Pohl T."/>
            <person name="Merkel B.J."/>
            <person name="Hornburger P."/>
            <person name="Mueller R.-W."/>
            <person name="Bruemmer F."/>
            <person name="Labrenz M."/>
            <person name="Spormann A.M."/>
            <person name="Op Den Camp H."/>
            <person name="Overmann J."/>
            <person name="Amann R."/>
            <person name="Jetten M.S.M."/>
            <person name="Mascher T."/>
            <person name="Medema M.H."/>
            <person name="Devos D.P."/>
            <person name="Kaster A.-K."/>
            <person name="Ovreas L."/>
            <person name="Rohde M."/>
            <person name="Galperin M.Y."/>
            <person name="Jogler C."/>
        </authorList>
    </citation>
    <scope>NUCLEOTIDE SEQUENCE [LARGE SCALE GENOMIC DNA]</scope>
    <source>
        <strain evidence="2 3">Pla108</strain>
    </source>
</reference>
<evidence type="ECO:0000313" key="2">
    <source>
        <dbReference type="EMBL" id="TWT94775.1"/>
    </source>
</evidence>
<keyword evidence="1" id="KW-0732">Signal</keyword>
<feature type="signal peptide" evidence="1">
    <location>
        <begin position="1"/>
        <end position="19"/>
    </location>
</feature>
<protein>
    <submittedName>
        <fullName evidence="2">Uncharacterized protein</fullName>
    </submittedName>
</protein>
<dbReference type="EMBL" id="SJPR01000006">
    <property type="protein sequence ID" value="TWT94775.1"/>
    <property type="molecule type" value="Genomic_DNA"/>
</dbReference>
<dbReference type="RefSeq" id="WP_146446326.1">
    <property type="nucleotide sequence ID" value="NZ_SJPR01000006.1"/>
</dbReference>
<feature type="chain" id="PRO_5022977581" evidence="1">
    <location>
        <begin position="20"/>
        <end position="343"/>
    </location>
</feature>
<organism evidence="2 3">
    <name type="scientific">Botrimarina colliarenosi</name>
    <dbReference type="NCBI Taxonomy" id="2528001"/>
    <lineage>
        <taxon>Bacteria</taxon>
        <taxon>Pseudomonadati</taxon>
        <taxon>Planctomycetota</taxon>
        <taxon>Planctomycetia</taxon>
        <taxon>Pirellulales</taxon>
        <taxon>Lacipirellulaceae</taxon>
        <taxon>Botrimarina</taxon>
    </lineage>
</organism>
<sequence length="343" mass="36840" precursor="true">MSFRKVLILAAACHPYGLAGVAAGPPVELVSQAAPHGTAPQQWLQRLAEAGAGTTRLVTSGSAEPRLEELGDLRGGKSLVKVYGVLTRGGVLMLPGAEGAERFGLGDRTKLAAYFERLESQGAEAVTVPRGKYGLTEAEFTDLFTRLQTPLPKLPEGATLRDAVDVAKRAARISIKTDRSIDAVLATKAEAATSVEGLATGAALAALLRQEGLAIVGERAGLRVVTAHDVKEAWPVGYDPEGTPTQTAPGLMKFLTIEVEGYTLAEALEAIGPRVSWQDRPLPIVWDHFAMRRDGIDPATAEVKFPRRRTFYKNLLDKLASQGRLKLDLRVDEAGTPFLWLTR</sequence>
<dbReference type="OrthoDB" id="250767at2"/>
<name>A0A5C6A5Y2_9BACT</name>
<proteinExistence type="predicted"/>
<dbReference type="AlphaFoldDB" id="A0A5C6A5Y2"/>